<reference evidence="2 3" key="2">
    <citation type="submission" date="2018-11" db="EMBL/GenBank/DDBJ databases">
        <authorList>
            <consortium name="Pathogen Informatics"/>
        </authorList>
    </citation>
    <scope>NUCLEOTIDE SEQUENCE [LARGE SCALE GENOMIC DNA]</scope>
</reference>
<dbReference type="Proteomes" id="UP000271098">
    <property type="component" value="Unassembled WGS sequence"/>
</dbReference>
<organism evidence="4">
    <name type="scientific">Gongylonema pulchrum</name>
    <dbReference type="NCBI Taxonomy" id="637853"/>
    <lineage>
        <taxon>Eukaryota</taxon>
        <taxon>Metazoa</taxon>
        <taxon>Ecdysozoa</taxon>
        <taxon>Nematoda</taxon>
        <taxon>Chromadorea</taxon>
        <taxon>Rhabditida</taxon>
        <taxon>Spirurina</taxon>
        <taxon>Spiruromorpha</taxon>
        <taxon>Spiruroidea</taxon>
        <taxon>Gongylonematidae</taxon>
        <taxon>Gongylonema</taxon>
    </lineage>
</organism>
<dbReference type="EMBL" id="UYRT01026668">
    <property type="protein sequence ID" value="VDK65405.1"/>
    <property type="molecule type" value="Genomic_DNA"/>
</dbReference>
<evidence type="ECO:0000313" key="3">
    <source>
        <dbReference type="Proteomes" id="UP000271098"/>
    </source>
</evidence>
<evidence type="ECO:0000259" key="1">
    <source>
        <dbReference type="SMART" id="SM01024"/>
    </source>
</evidence>
<evidence type="ECO:0000313" key="2">
    <source>
        <dbReference type="EMBL" id="VDK65405.1"/>
    </source>
</evidence>
<accession>A0A183DJC2</accession>
<dbReference type="InterPro" id="IPR014851">
    <property type="entry name" value="BCS1_N"/>
</dbReference>
<dbReference type="Pfam" id="PF08740">
    <property type="entry name" value="BCS1_N"/>
    <property type="match status" value="1"/>
</dbReference>
<dbReference type="WBParaSite" id="GPUH_0000882301-mRNA-1">
    <property type="protein sequence ID" value="GPUH_0000882301-mRNA-1"/>
    <property type="gene ID" value="GPUH_0000882301"/>
</dbReference>
<proteinExistence type="predicted"/>
<dbReference type="OrthoDB" id="10251412at2759"/>
<feature type="domain" description="BCS1 N-terminal" evidence="1">
    <location>
        <begin position="7"/>
        <end position="105"/>
    </location>
</feature>
<protein>
    <submittedName>
        <fullName evidence="4">BCS1_N domain-containing protein</fullName>
    </submittedName>
</protein>
<dbReference type="AlphaFoldDB" id="A0A183DJC2"/>
<keyword evidence="3" id="KW-1185">Reference proteome</keyword>
<dbReference type="SMART" id="SM01024">
    <property type="entry name" value="BCS1_N"/>
    <property type="match status" value="1"/>
</dbReference>
<evidence type="ECO:0000313" key="4">
    <source>
        <dbReference type="WBParaSite" id="GPUH_0000882301-mRNA-1"/>
    </source>
</evidence>
<sequence>MIKYSKFHCSAYPWLLNYINRHSKRQTRQISVHTFVSQAESGRTLTDFTFLPGHGTHFFVYNYRWIQVERQREKQVIQKGDYRTPLETVTLTTIGTVVIFGSFFQFIDNQRLIAAGIACIWDGSTLGV</sequence>
<gene>
    <name evidence="2" type="ORF">GPUH_LOCUS8810</name>
</gene>
<name>A0A183DJC2_9BILA</name>
<reference evidence="4" key="1">
    <citation type="submission" date="2016-06" db="UniProtKB">
        <authorList>
            <consortium name="WormBaseParasite"/>
        </authorList>
    </citation>
    <scope>IDENTIFICATION</scope>
</reference>